<gene>
    <name evidence="2" type="ORF">NBG84_11195</name>
</gene>
<dbReference type="Proteomes" id="UP001431429">
    <property type="component" value="Unassembled WGS sequence"/>
</dbReference>
<dbReference type="SUPFAM" id="SSF110083">
    <property type="entry name" value="Peptidylarginine deiminase Pad4, middle domain"/>
    <property type="match status" value="1"/>
</dbReference>
<evidence type="ECO:0000313" key="3">
    <source>
        <dbReference type="Proteomes" id="UP001431429"/>
    </source>
</evidence>
<dbReference type="Pfam" id="PF03068">
    <property type="entry name" value="PAD"/>
    <property type="match status" value="1"/>
</dbReference>
<dbReference type="InterPro" id="IPR036556">
    <property type="entry name" value="PAD_central_sf"/>
</dbReference>
<keyword evidence="3" id="KW-1185">Reference proteome</keyword>
<protein>
    <submittedName>
        <fullName evidence="2">Protein-arginine deiminase domain-containing protein</fullName>
    </submittedName>
</protein>
<accession>A0ABT0UL66</accession>
<name>A0ABT0UL66_9ACTN</name>
<dbReference type="EMBL" id="JAMQAW010000009">
    <property type="protein sequence ID" value="MCM2388850.1"/>
    <property type="molecule type" value="Genomic_DNA"/>
</dbReference>
<dbReference type="InterPro" id="IPR004303">
    <property type="entry name" value="PAD"/>
</dbReference>
<dbReference type="SUPFAM" id="SSF55909">
    <property type="entry name" value="Pentein"/>
    <property type="match status" value="1"/>
</dbReference>
<proteinExistence type="predicted"/>
<dbReference type="RefSeq" id="WP_250919200.1">
    <property type="nucleotide sequence ID" value="NZ_JAMQAW010000009.1"/>
</dbReference>
<feature type="domain" description="Protein-arginine deiminase C-terminal" evidence="1">
    <location>
        <begin position="194"/>
        <end position="627"/>
    </location>
</feature>
<organism evidence="2 3">
    <name type="scientific">Streptomyces albipurpureus</name>
    <dbReference type="NCBI Taxonomy" id="2897419"/>
    <lineage>
        <taxon>Bacteria</taxon>
        <taxon>Bacillati</taxon>
        <taxon>Actinomycetota</taxon>
        <taxon>Actinomycetes</taxon>
        <taxon>Kitasatosporales</taxon>
        <taxon>Streptomycetaceae</taxon>
        <taxon>Streptomyces</taxon>
    </lineage>
</organism>
<reference evidence="2" key="1">
    <citation type="submission" date="2022-06" db="EMBL/GenBank/DDBJ databases">
        <title>Genome public.</title>
        <authorList>
            <person name="Sun Q."/>
        </authorList>
    </citation>
    <scope>NUCLEOTIDE SEQUENCE</scope>
    <source>
        <strain evidence="2">CWNU-1</strain>
    </source>
</reference>
<sequence>MATGIAGILIGTGGVQAIAAPSAAPKTDLRADINRDGKVDVTGETDTSGEDSWTRLRGAVVLPNIDDDAKRCPTRSSTGKPLTDAQLAACHDAADTVLNGASDAADLARLRTVPAPGVSGQATGSVTIVGKGKARLFINRGGKWKHFAAADRLTAAELRSGVEFGIEATDVVRDAKLWDGRVQVRLSVTDGGTTVSDDVLLKTAPVLTHHHRQKAQEVLVTKLGKDVTYPELVAEQHKFVRDLEREVKAAGITKPVKKFTKYGDPWAQDFVEPGYVSMTGPGGRTQAMRVLIRSAQLDRSAGRELFERLRGKDVGVVQVAGALDSEEWTLNSMGNLETIPPYAHRGKEYPAGRIIMGHRPDYKSLPAKSMRTFLASQGMQSPLLLDTAWLGVGHVDEFVQFLPAKTARGWRIGIADPQGGLGLLKKAKAEGHGSKKMFSVPGKFGMPAPAETIEQVLASQAFQADNKLATERIEANLRLLKAETGITDAEVVRVPGLYYRGSLSGPAATGQKLQRLGGDYFGKFKMGQRGKQPFAQGKAAPAVWQNGAYVPGAVNGVVLSDSRYLSAKQWGPVIDGKDVFGTAVSSAYAKAGFTTVYIDDWYTYHAGSGEVHCGTNTLRDMSRAWWKRS</sequence>
<evidence type="ECO:0000259" key="1">
    <source>
        <dbReference type="Pfam" id="PF03068"/>
    </source>
</evidence>
<dbReference type="InterPro" id="IPR013530">
    <property type="entry name" value="PAD_C"/>
</dbReference>
<comment type="caution">
    <text evidence="2">The sequence shown here is derived from an EMBL/GenBank/DDBJ whole genome shotgun (WGS) entry which is preliminary data.</text>
</comment>
<evidence type="ECO:0000313" key="2">
    <source>
        <dbReference type="EMBL" id="MCM2388850.1"/>
    </source>
</evidence>
<dbReference type="Gene3D" id="3.75.10.10">
    <property type="entry name" value="L-arginine/glycine Amidinotransferase, Chain A"/>
    <property type="match status" value="1"/>
</dbReference>
<dbReference type="PANTHER" id="PTHR10837">
    <property type="entry name" value="PEPTIDYLARGININE DEIMINASE"/>
    <property type="match status" value="1"/>
</dbReference>
<dbReference type="PANTHER" id="PTHR10837:SF8">
    <property type="entry name" value="PROTEIN-ARGININE DEIMINASE"/>
    <property type="match status" value="1"/>
</dbReference>